<dbReference type="GO" id="GO:0006357">
    <property type="term" value="P:regulation of transcription by RNA polymerase II"/>
    <property type="evidence" value="ECO:0007669"/>
    <property type="project" value="InterPro"/>
</dbReference>
<organism evidence="2 3">
    <name type="scientific">Owenia fusiformis</name>
    <name type="common">Polychaete worm</name>
    <dbReference type="NCBI Taxonomy" id="6347"/>
    <lineage>
        <taxon>Eukaryota</taxon>
        <taxon>Metazoa</taxon>
        <taxon>Spiralia</taxon>
        <taxon>Lophotrochozoa</taxon>
        <taxon>Annelida</taxon>
        <taxon>Polychaeta</taxon>
        <taxon>Sedentaria</taxon>
        <taxon>Canalipalpata</taxon>
        <taxon>Sabellida</taxon>
        <taxon>Oweniida</taxon>
        <taxon>Oweniidae</taxon>
        <taxon>Owenia</taxon>
    </lineage>
</organism>
<feature type="compositionally biased region" description="Polar residues" evidence="1">
    <location>
        <begin position="23"/>
        <end position="40"/>
    </location>
</feature>
<feature type="compositionally biased region" description="Basic and acidic residues" evidence="1">
    <location>
        <begin position="309"/>
        <end position="329"/>
    </location>
</feature>
<dbReference type="OrthoDB" id="5982138at2759"/>
<feature type="region of interest" description="Disordered" evidence="1">
    <location>
        <begin position="1"/>
        <end position="76"/>
    </location>
</feature>
<dbReference type="FunFam" id="1.20.940.10:FF:000009">
    <property type="entry name" value="Protein transport protein Sec31A"/>
    <property type="match status" value="1"/>
</dbReference>
<accession>A0A8J1TK32</accession>
<sequence length="343" mass="38187">MENTRPGNHERGWNDPPMFLYNAQLQSDSTKTPKGRTQLNKRVAFPADYSSPTVPMSQTGEPSKGPPTGNALTGETPPQGSIMILPPTTTTAISSQPLPLLITSLDNNQDIANAVPLSPPPHETHEAAPFTPPEQVAPVENVTKSDSENLSDEELKSNTLELLHQVIQNGTDAMEKRVTTDITKKILIFEDFWKKDKLCDDVKLKMNKLAKALALGECDLAHDLHLSLMMDYITEVRQWMVGVKRLIQEARTFSKTLHETYITETSIDDNTVKKDKLIVTSVNPDDTKVTTEENTLVPDLHVPQEEQSPEIKDLSLQDDSLSKDMDLKPDQQMSETHPESTKS</sequence>
<dbReference type="InterPro" id="IPR040243">
    <property type="entry name" value="Steroid_recept_RNA_1"/>
</dbReference>
<dbReference type="EMBL" id="CAIIXF020000002">
    <property type="protein sequence ID" value="CAH1778413.1"/>
    <property type="molecule type" value="Genomic_DNA"/>
</dbReference>
<dbReference type="Gene3D" id="1.20.940.10">
    <property type="entry name" value="Functional domain of the splicing factor Prp18"/>
    <property type="match status" value="1"/>
</dbReference>
<gene>
    <name evidence="2" type="ORF">OFUS_LOCUS5337</name>
</gene>
<dbReference type="PANTHER" id="PTHR18834:SF2">
    <property type="entry name" value="STEROID RECEPTOR RNA ACTIVATOR 1"/>
    <property type="match status" value="1"/>
</dbReference>
<evidence type="ECO:0000313" key="2">
    <source>
        <dbReference type="EMBL" id="CAH1778413.1"/>
    </source>
</evidence>
<dbReference type="PANTHER" id="PTHR18834">
    <property type="entry name" value="STEROID RECEPTOR RNA ACTIVATOR 1"/>
    <property type="match status" value="1"/>
</dbReference>
<feature type="compositionally biased region" description="Polar residues" evidence="1">
    <location>
        <begin position="50"/>
        <end position="61"/>
    </location>
</feature>
<dbReference type="Pfam" id="PF07304">
    <property type="entry name" value="SRA1"/>
    <property type="match status" value="1"/>
</dbReference>
<protein>
    <submittedName>
        <fullName evidence="2">Uncharacterized protein</fullName>
    </submittedName>
</protein>
<proteinExistence type="predicted"/>
<dbReference type="AlphaFoldDB" id="A0A8J1TK32"/>
<reference evidence="2" key="1">
    <citation type="submission" date="2022-03" db="EMBL/GenBank/DDBJ databases">
        <authorList>
            <person name="Martin C."/>
        </authorList>
    </citation>
    <scope>NUCLEOTIDE SEQUENCE</scope>
</reference>
<dbReference type="GO" id="GO:0005634">
    <property type="term" value="C:nucleus"/>
    <property type="evidence" value="ECO:0007669"/>
    <property type="project" value="TreeGrafter"/>
</dbReference>
<evidence type="ECO:0000256" key="1">
    <source>
        <dbReference type="SAM" id="MobiDB-lite"/>
    </source>
</evidence>
<evidence type="ECO:0000313" key="3">
    <source>
        <dbReference type="Proteomes" id="UP000749559"/>
    </source>
</evidence>
<keyword evidence="3" id="KW-1185">Reference proteome</keyword>
<feature type="region of interest" description="Disordered" evidence="1">
    <location>
        <begin position="289"/>
        <end position="343"/>
    </location>
</feature>
<dbReference type="Proteomes" id="UP000749559">
    <property type="component" value="Unassembled WGS sequence"/>
</dbReference>
<comment type="caution">
    <text evidence="2">The sequence shown here is derived from an EMBL/GenBank/DDBJ whole genome shotgun (WGS) entry which is preliminary data.</text>
</comment>
<dbReference type="GO" id="GO:0003713">
    <property type="term" value="F:transcription coactivator activity"/>
    <property type="evidence" value="ECO:0007669"/>
    <property type="project" value="InterPro"/>
</dbReference>
<dbReference type="InterPro" id="IPR009917">
    <property type="entry name" value="SRA1/Sec31"/>
</dbReference>
<name>A0A8J1TK32_OWEFU</name>